<evidence type="ECO:0008006" key="2">
    <source>
        <dbReference type="Google" id="ProtNLM"/>
    </source>
</evidence>
<dbReference type="Pfam" id="PF13715">
    <property type="entry name" value="CarbopepD_reg_2"/>
    <property type="match status" value="1"/>
</dbReference>
<gene>
    <name evidence="1" type="ORF">GALL_46930</name>
</gene>
<dbReference type="AlphaFoldDB" id="A0A1J5T0F2"/>
<reference evidence="1" key="1">
    <citation type="submission" date="2016-10" db="EMBL/GenBank/DDBJ databases">
        <title>Sequence of Gallionella enrichment culture.</title>
        <authorList>
            <person name="Poehlein A."/>
            <person name="Muehling M."/>
            <person name="Daniel R."/>
        </authorList>
    </citation>
    <scope>NUCLEOTIDE SEQUENCE</scope>
</reference>
<accession>A0A1J5T0F2</accession>
<evidence type="ECO:0000313" key="1">
    <source>
        <dbReference type="EMBL" id="OIR14231.1"/>
    </source>
</evidence>
<protein>
    <recommendedName>
        <fullName evidence="2">Carboxypeptidase-like regulatory domain-containing protein</fullName>
    </recommendedName>
</protein>
<sequence length="381" mass="43829">MDSISKQPLAGINVFLSNTSIGAISDEKGEFIIQQIPQGKFELIASSLNYETHVSIIQSAGKALSLTIQMKPSANILQEVVVESYDRNGWAKWGDYFKNNFIGAPSLSKDCKLLNPDILHFKLNSKTNTVRAFAHEKLIFENRALGYRISYLLIKFEFDITNNSFKYVGYPLFENLVPLNLDEQKKWESARTATYHGSLMHFMRSLYSNQLLEEGFEVKAMKKITGEERTRVKKLFKKMDEPARTLLNKDSLEYYNKVSKLSFTDDTVILSKLLPRDSIVFPVDESIEPGAVFFEFDDILHITYLHKKEPAAYTRLLLKRPDRDFISSDLSLPNKKGVSVFRNGNYFYGENIFTDGFWAWSEKLATMLPSDYWPAKKDETY</sequence>
<dbReference type="InterPro" id="IPR008969">
    <property type="entry name" value="CarboxyPept-like_regulatory"/>
</dbReference>
<dbReference type="Gene3D" id="2.60.40.1120">
    <property type="entry name" value="Carboxypeptidase-like, regulatory domain"/>
    <property type="match status" value="1"/>
</dbReference>
<comment type="caution">
    <text evidence="1">The sequence shown here is derived from an EMBL/GenBank/DDBJ whole genome shotgun (WGS) entry which is preliminary data.</text>
</comment>
<dbReference type="SUPFAM" id="SSF49464">
    <property type="entry name" value="Carboxypeptidase regulatory domain-like"/>
    <property type="match status" value="1"/>
</dbReference>
<organism evidence="1">
    <name type="scientific">mine drainage metagenome</name>
    <dbReference type="NCBI Taxonomy" id="410659"/>
    <lineage>
        <taxon>unclassified sequences</taxon>
        <taxon>metagenomes</taxon>
        <taxon>ecological metagenomes</taxon>
    </lineage>
</organism>
<name>A0A1J5T0F2_9ZZZZ</name>
<proteinExistence type="predicted"/>
<dbReference type="EMBL" id="MLJW01000012">
    <property type="protein sequence ID" value="OIR14231.1"/>
    <property type="molecule type" value="Genomic_DNA"/>
</dbReference>